<gene>
    <name evidence="1" type="ORF">S01H4_31796</name>
</gene>
<accession>X1AL07</accession>
<comment type="caution">
    <text evidence="1">The sequence shown here is derived from an EMBL/GenBank/DDBJ whole genome shotgun (WGS) entry which is preliminary data.</text>
</comment>
<sequence>EDIKAGDTEPEYKSYYYSWSINSGETTIGDSLYAGKNSPYSDSFTITSPFGSILTSVEVHINWEDDNTYGLLIKKGEDTLTSDIGLQGRESTTESSKGSGNLTFNYKLNDIPSSDYVLAEDMTDAESIIDGMFSGENAASFNTEVSVETGERILRPLKFLKDQGNEFELKAKYTYYIYMVYNYILNSINL</sequence>
<reference evidence="1" key="1">
    <citation type="journal article" date="2014" name="Front. Microbiol.">
        <title>High frequency of phylogenetically diverse reductive dehalogenase-homologous genes in deep subseafloor sedimentary metagenomes.</title>
        <authorList>
            <person name="Kawai M."/>
            <person name="Futagami T."/>
            <person name="Toyoda A."/>
            <person name="Takaki Y."/>
            <person name="Nishi S."/>
            <person name="Hori S."/>
            <person name="Arai W."/>
            <person name="Tsubouchi T."/>
            <person name="Morono Y."/>
            <person name="Uchiyama I."/>
            <person name="Ito T."/>
            <person name="Fujiyama A."/>
            <person name="Inagaki F."/>
            <person name="Takami H."/>
        </authorList>
    </citation>
    <scope>NUCLEOTIDE SEQUENCE</scope>
    <source>
        <strain evidence="1">Expedition CK06-06</strain>
    </source>
</reference>
<evidence type="ECO:0000313" key="1">
    <source>
        <dbReference type="EMBL" id="GAG83159.1"/>
    </source>
</evidence>
<protein>
    <submittedName>
        <fullName evidence="1">Uncharacterized protein</fullName>
    </submittedName>
</protein>
<proteinExistence type="predicted"/>
<name>X1AL07_9ZZZZ</name>
<feature type="non-terminal residue" evidence="1">
    <location>
        <position position="1"/>
    </location>
</feature>
<organism evidence="1">
    <name type="scientific">marine sediment metagenome</name>
    <dbReference type="NCBI Taxonomy" id="412755"/>
    <lineage>
        <taxon>unclassified sequences</taxon>
        <taxon>metagenomes</taxon>
        <taxon>ecological metagenomes</taxon>
    </lineage>
</organism>
<dbReference type="AlphaFoldDB" id="X1AL07"/>
<dbReference type="EMBL" id="BART01016551">
    <property type="protein sequence ID" value="GAG83159.1"/>
    <property type="molecule type" value="Genomic_DNA"/>
</dbReference>